<feature type="region of interest" description="Disordered" evidence="1">
    <location>
        <begin position="1"/>
        <end position="27"/>
    </location>
</feature>
<sequence>MAKPKNRDRRKKQAQRKRNQAVQQKRDDGKFVKSFTGYMQLTFKRETDDETIRKNVIRCDDWLKNSYQIFKNPRRYLVGVKLFKFDKSIEPAELEWATETEIAKENIVDLAAQMADKMSKGHDDVDFDNSYIRIYA</sequence>
<organism evidence="2 3">
    <name type="scientific">Psychrobacter nivimaris</name>
    <dbReference type="NCBI Taxonomy" id="281738"/>
    <lineage>
        <taxon>Bacteria</taxon>
        <taxon>Pseudomonadati</taxon>
        <taxon>Pseudomonadota</taxon>
        <taxon>Gammaproteobacteria</taxon>
        <taxon>Moraxellales</taxon>
        <taxon>Moraxellaceae</taxon>
        <taxon>Psychrobacter</taxon>
    </lineage>
</organism>
<name>A0A6N7C031_9GAMM</name>
<evidence type="ECO:0000256" key="1">
    <source>
        <dbReference type="SAM" id="MobiDB-lite"/>
    </source>
</evidence>
<evidence type="ECO:0000313" key="3">
    <source>
        <dbReference type="Proteomes" id="UP000471465"/>
    </source>
</evidence>
<dbReference type="Proteomes" id="UP000471465">
    <property type="component" value="Unassembled WGS sequence"/>
</dbReference>
<proteinExistence type="predicted"/>
<accession>A0A6N7C031</accession>
<dbReference type="RefSeq" id="WP_160021242.1">
    <property type="nucleotide sequence ID" value="NZ_VZIZ01000007.1"/>
</dbReference>
<feature type="compositionally biased region" description="Basic residues" evidence="1">
    <location>
        <begin position="1"/>
        <end position="19"/>
    </location>
</feature>
<gene>
    <name evidence="2" type="ORF">FQV37_2595</name>
</gene>
<dbReference type="EMBL" id="VZIZ01000007">
    <property type="protein sequence ID" value="KAF0569569.1"/>
    <property type="molecule type" value="Genomic_DNA"/>
</dbReference>
<comment type="caution">
    <text evidence="2">The sequence shown here is derived from an EMBL/GenBank/DDBJ whole genome shotgun (WGS) entry which is preliminary data.</text>
</comment>
<reference evidence="2 3" key="1">
    <citation type="submission" date="2019-09" db="EMBL/GenBank/DDBJ databases">
        <title>Draft genome sequence of Psychrobacter nivimaris LAMA 639, in search for biotechnological relevant genes.</title>
        <authorList>
            <person name="Lima A.O.S."/>
            <person name="Staloch B.E.K."/>
            <person name="Freitas R.C."/>
            <person name="Niero H."/>
            <person name="Silva M.A.C."/>
        </authorList>
    </citation>
    <scope>NUCLEOTIDE SEQUENCE [LARGE SCALE GENOMIC DNA]</scope>
    <source>
        <strain evidence="2 3">LAMA 639</strain>
    </source>
</reference>
<keyword evidence="3" id="KW-1185">Reference proteome</keyword>
<dbReference type="AlphaFoldDB" id="A0A6N7C031"/>
<protein>
    <submittedName>
        <fullName evidence="2">Uncharacterized protein</fullName>
    </submittedName>
</protein>
<evidence type="ECO:0000313" key="2">
    <source>
        <dbReference type="EMBL" id="KAF0569569.1"/>
    </source>
</evidence>